<keyword evidence="3" id="KW-1185">Reference proteome</keyword>
<proteinExistence type="predicted"/>
<dbReference type="EMBL" id="VSRR010134644">
    <property type="protein sequence ID" value="MPD03107.1"/>
    <property type="molecule type" value="Genomic_DNA"/>
</dbReference>
<name>A0A5B7K944_PORTR</name>
<feature type="transmembrane region" description="Helical" evidence="1">
    <location>
        <begin position="82"/>
        <end position="100"/>
    </location>
</feature>
<keyword evidence="1" id="KW-0472">Membrane</keyword>
<reference evidence="2 3" key="1">
    <citation type="submission" date="2019-05" db="EMBL/GenBank/DDBJ databases">
        <title>Another draft genome of Portunus trituberculatus and its Hox gene families provides insights of decapod evolution.</title>
        <authorList>
            <person name="Jeong J.-H."/>
            <person name="Song I."/>
            <person name="Kim S."/>
            <person name="Choi T."/>
            <person name="Kim D."/>
            <person name="Ryu S."/>
            <person name="Kim W."/>
        </authorList>
    </citation>
    <scope>NUCLEOTIDE SEQUENCE [LARGE SCALE GENOMIC DNA]</scope>
    <source>
        <tissue evidence="2">Muscle</tissue>
    </source>
</reference>
<comment type="caution">
    <text evidence="2">The sequence shown here is derived from an EMBL/GenBank/DDBJ whole genome shotgun (WGS) entry which is preliminary data.</text>
</comment>
<evidence type="ECO:0000313" key="2">
    <source>
        <dbReference type="EMBL" id="MPD03107.1"/>
    </source>
</evidence>
<protein>
    <submittedName>
        <fullName evidence="2">Uncharacterized protein</fullName>
    </submittedName>
</protein>
<sequence length="254" mass="28262">MDKVQAKAKVCSQVGGLRPLLVAMVVGGNLYHTRDKTHSPPLERISPPLAIWAAILNLCILSLDAVRFLGFQYCKGSILLDITNLSYAVTTCFYCIVVVARSRRLARLLNHLEDIDYYLTGLQERRPRVLRDPSTVINMMALVILNVSVINFVTDMSSVVDVVHSGLVMFNILVTSSLFRAIFRLLAWNLQHILAESRMSSHVVGGSRGLDVHRLQAVCLRVSAVVWVAGTAAWQANITTHFPGKEELFLYSDL</sequence>
<gene>
    <name evidence="2" type="ORF">E2C01_098727</name>
</gene>
<feature type="transmembrane region" description="Helical" evidence="1">
    <location>
        <begin position="135"/>
        <end position="154"/>
    </location>
</feature>
<evidence type="ECO:0000256" key="1">
    <source>
        <dbReference type="SAM" id="Phobius"/>
    </source>
</evidence>
<dbReference type="AlphaFoldDB" id="A0A5B7K944"/>
<keyword evidence="1" id="KW-0812">Transmembrane</keyword>
<organism evidence="2 3">
    <name type="scientific">Portunus trituberculatus</name>
    <name type="common">Swimming crab</name>
    <name type="synonym">Neptunus trituberculatus</name>
    <dbReference type="NCBI Taxonomy" id="210409"/>
    <lineage>
        <taxon>Eukaryota</taxon>
        <taxon>Metazoa</taxon>
        <taxon>Ecdysozoa</taxon>
        <taxon>Arthropoda</taxon>
        <taxon>Crustacea</taxon>
        <taxon>Multicrustacea</taxon>
        <taxon>Malacostraca</taxon>
        <taxon>Eumalacostraca</taxon>
        <taxon>Eucarida</taxon>
        <taxon>Decapoda</taxon>
        <taxon>Pleocyemata</taxon>
        <taxon>Brachyura</taxon>
        <taxon>Eubrachyura</taxon>
        <taxon>Portunoidea</taxon>
        <taxon>Portunidae</taxon>
        <taxon>Portuninae</taxon>
        <taxon>Portunus</taxon>
    </lineage>
</organism>
<keyword evidence="1" id="KW-1133">Transmembrane helix</keyword>
<feature type="transmembrane region" description="Helical" evidence="1">
    <location>
        <begin position="49"/>
        <end position="70"/>
    </location>
</feature>
<evidence type="ECO:0000313" key="3">
    <source>
        <dbReference type="Proteomes" id="UP000324222"/>
    </source>
</evidence>
<dbReference type="Proteomes" id="UP000324222">
    <property type="component" value="Unassembled WGS sequence"/>
</dbReference>
<accession>A0A5B7K944</accession>
<feature type="transmembrane region" description="Helical" evidence="1">
    <location>
        <begin position="166"/>
        <end position="190"/>
    </location>
</feature>